<evidence type="ECO:0000313" key="2">
    <source>
        <dbReference type="EMBL" id="SCA81812.1"/>
    </source>
</evidence>
<dbReference type="AlphaFoldDB" id="A0A1G4EBE2"/>
<dbReference type="Proteomes" id="UP000305196">
    <property type="component" value="Unassembled WGS sequence"/>
</dbReference>
<gene>
    <name evidence="2" type="ORF">PVC01_000039900</name>
</gene>
<sequence length="438" mass="50908">MSPPCVHSNNIYLDYKCYTRLKKYFDVYGISREKSDIFDEIIKSANIPTNNNQSNNKILQDLEKHLKGYGVFLSENEDECCKYVNFWLNKEIKKNHYPLYNNTKFHIFQDFVKHFNYIEHNKNSKRCLSNINLIDPKIFEKMSKLYELYEFLADLKAPFSRMRQYTRCEIFGHIIGNHNRALADYQTLDPYLTERLIDLKKLIENANIEIKEQCYYKTSQLHKSQLEIDRDNAEIQRQNELRMKEEETRRQQEITRRKLEEATREAEQRRSTLLPSGNDVLGIIDAQESPGTNEIQKLEDYMHPKFGQYMETSQGIKDFANHLSVQPQEENELPISSPDSPERKWNSITDTQGTMGKITGVITGVLGEVEPAPILGVSGGMCALFLLFKYTPVGSFFGGRRGRNLRIPSGFPGAYPGFPEYYDGNFGIMPINISYQAE</sequence>
<reference evidence="2 3" key="1">
    <citation type="submission" date="2016-07" db="EMBL/GenBank/DDBJ databases">
        <authorList>
            <consortium name="Pathogen Informatics"/>
        </authorList>
    </citation>
    <scope>NUCLEOTIDE SEQUENCE [LARGE SCALE GENOMIC DNA]</scope>
</reference>
<dbReference type="Pfam" id="PF05795">
    <property type="entry name" value="Plasmodium_Vir"/>
    <property type="match status" value="1"/>
</dbReference>
<proteinExistence type="predicted"/>
<protein>
    <submittedName>
        <fullName evidence="2">VIR protein</fullName>
    </submittedName>
</protein>
<dbReference type="InterPro" id="IPR008780">
    <property type="entry name" value="Plasmodium_Vir"/>
</dbReference>
<accession>A0A1G4EBE2</accession>
<feature type="region of interest" description="Disordered" evidence="1">
    <location>
        <begin position="331"/>
        <end position="350"/>
    </location>
</feature>
<evidence type="ECO:0000256" key="1">
    <source>
        <dbReference type="SAM" id="MobiDB-lite"/>
    </source>
</evidence>
<feature type="region of interest" description="Disordered" evidence="1">
    <location>
        <begin position="242"/>
        <end position="270"/>
    </location>
</feature>
<dbReference type="VEuPathDB" id="PlasmoDB:PVW1_000010300"/>
<organism evidence="2 3">
    <name type="scientific">Plasmodium vivax</name>
    <name type="common">malaria parasite P. vivax</name>
    <dbReference type="NCBI Taxonomy" id="5855"/>
    <lineage>
        <taxon>Eukaryota</taxon>
        <taxon>Sar</taxon>
        <taxon>Alveolata</taxon>
        <taxon>Apicomplexa</taxon>
        <taxon>Aconoidasida</taxon>
        <taxon>Haemosporida</taxon>
        <taxon>Plasmodiidae</taxon>
        <taxon>Plasmodium</taxon>
        <taxon>Plasmodium (Plasmodium)</taxon>
    </lineage>
</organism>
<evidence type="ECO:0000313" key="3">
    <source>
        <dbReference type="Proteomes" id="UP000305196"/>
    </source>
</evidence>
<dbReference type="VEuPathDB" id="PlasmoDB:PVP01_0219800"/>
<dbReference type="VEuPathDB" id="PlasmoDB:PVPAM_000040800"/>
<dbReference type="EMBL" id="FLYI01000088">
    <property type="protein sequence ID" value="SCA81812.1"/>
    <property type="molecule type" value="Genomic_DNA"/>
</dbReference>
<name>A0A1G4EBE2_PLAVI</name>